<evidence type="ECO:0000313" key="2">
    <source>
        <dbReference type="Proteomes" id="UP000694551"/>
    </source>
</evidence>
<dbReference type="PANTHER" id="PTHR17550:SF4">
    <property type="entry name" value="E3 UBIQUITIN-PROTEIN LIGASE TTC3"/>
    <property type="match status" value="1"/>
</dbReference>
<dbReference type="Proteomes" id="UP000694551">
    <property type="component" value="Unplaced"/>
</dbReference>
<reference evidence="1" key="1">
    <citation type="submission" date="2025-08" db="UniProtKB">
        <authorList>
            <consortium name="Ensembl"/>
        </authorList>
    </citation>
    <scope>IDENTIFICATION</scope>
</reference>
<proteinExistence type="predicted"/>
<organism evidence="1 2">
    <name type="scientific">Strix occidentalis caurina</name>
    <name type="common">northern spotted owl</name>
    <dbReference type="NCBI Taxonomy" id="311401"/>
    <lineage>
        <taxon>Eukaryota</taxon>
        <taxon>Metazoa</taxon>
        <taxon>Chordata</taxon>
        <taxon>Craniata</taxon>
        <taxon>Vertebrata</taxon>
        <taxon>Euteleostomi</taxon>
        <taxon>Archelosauria</taxon>
        <taxon>Archosauria</taxon>
        <taxon>Dinosauria</taxon>
        <taxon>Saurischia</taxon>
        <taxon>Theropoda</taxon>
        <taxon>Coelurosauria</taxon>
        <taxon>Aves</taxon>
        <taxon>Neognathae</taxon>
        <taxon>Neoaves</taxon>
        <taxon>Telluraves</taxon>
        <taxon>Strigiformes</taxon>
        <taxon>Strigidae</taxon>
        <taxon>Strix</taxon>
    </lineage>
</organism>
<accession>A0A8D0F739</accession>
<protein>
    <submittedName>
        <fullName evidence="1">Uncharacterized protein</fullName>
    </submittedName>
</protein>
<dbReference type="PANTHER" id="PTHR17550">
    <property type="entry name" value="E3 UBIQUITIN-PROTEIN LIGASE TTC3"/>
    <property type="match status" value="1"/>
</dbReference>
<dbReference type="Ensembl" id="ENSSOCT00000011049.1">
    <property type="protein sequence ID" value="ENSSOCP00000010762.1"/>
    <property type="gene ID" value="ENSSOCG00000008169.1"/>
</dbReference>
<dbReference type="AlphaFoldDB" id="A0A8D0F739"/>
<reference evidence="1" key="2">
    <citation type="submission" date="2025-09" db="UniProtKB">
        <authorList>
            <consortium name="Ensembl"/>
        </authorList>
    </citation>
    <scope>IDENTIFICATION</scope>
</reference>
<keyword evidence="2" id="KW-1185">Reference proteome</keyword>
<sequence>MPELCSLIPNCFLEDVDPCEVWCSQPVDILREYCNVIKIRIFWPLLFKNHVTHSSQILDRNWKRLCDLEVLEDLVDLIKKVGVFDVGDALDWVRYTGDVSILQRLEKLSDFGWIYLEIFFAECKRYITKVALEDCDLVEEFKAVTCENCRKNSESMKQKGNEEFSQGNFDCAIMSYTKAIEHLLKGFGDFPGLYKGARRQRLNENLSYAYRAFAPFL</sequence>
<dbReference type="Gene3D" id="1.25.40.10">
    <property type="entry name" value="Tetratricopeptide repeat domain"/>
    <property type="match status" value="1"/>
</dbReference>
<name>A0A8D0F739_STROC</name>
<dbReference type="InterPro" id="IPR011990">
    <property type="entry name" value="TPR-like_helical_dom_sf"/>
</dbReference>
<dbReference type="SUPFAM" id="SSF48452">
    <property type="entry name" value="TPR-like"/>
    <property type="match status" value="1"/>
</dbReference>
<evidence type="ECO:0000313" key="1">
    <source>
        <dbReference type="Ensembl" id="ENSSOCP00000010762.1"/>
    </source>
</evidence>